<accession>A0A0J6H1K2</accession>
<dbReference type="GO" id="GO:0016020">
    <property type="term" value="C:membrane"/>
    <property type="evidence" value="ECO:0007669"/>
    <property type="project" value="GOC"/>
</dbReference>
<evidence type="ECO:0000256" key="1">
    <source>
        <dbReference type="SAM" id="Phobius"/>
    </source>
</evidence>
<dbReference type="Proteomes" id="UP000182814">
    <property type="component" value="Chromosome I"/>
</dbReference>
<dbReference type="PANTHER" id="PTHR12879">
    <property type="entry name" value="SPHINGOLIPID DELTA 4 DESATURASE/C-4 HYDROXYLASE PROTEIN DES2"/>
    <property type="match status" value="1"/>
</dbReference>
<dbReference type="EMBL" id="VZPO01000002">
    <property type="protein sequence ID" value="KAB0507004.1"/>
    <property type="molecule type" value="Genomic_DNA"/>
</dbReference>
<evidence type="ECO:0000259" key="2">
    <source>
        <dbReference type="Pfam" id="PF00487"/>
    </source>
</evidence>
<keyword evidence="1" id="KW-0812">Transmembrane</keyword>
<reference evidence="3 6" key="3">
    <citation type="submission" date="2019-09" db="EMBL/GenBank/DDBJ databases">
        <title>Draft genome sequences of 48 bacterial type strains from the CCUG.</title>
        <authorList>
            <person name="Tunovic T."/>
            <person name="Pineiro-Iglesias B."/>
            <person name="Unosson C."/>
            <person name="Inganas E."/>
            <person name="Ohlen M."/>
            <person name="Cardew S."/>
            <person name="Jensie-Markopoulos S."/>
            <person name="Salva-Serra F."/>
            <person name="Jaen-Luchoro D."/>
            <person name="Karlsson R."/>
            <person name="Svensson-Stadler L."/>
            <person name="Chun J."/>
            <person name="Moore E."/>
        </authorList>
    </citation>
    <scope>NUCLEOTIDE SEQUENCE [LARGE SCALE GENOMIC DNA]</scope>
    <source>
        <strain evidence="3 6">CCUG 51522</strain>
    </source>
</reference>
<sequence length="327" mass="36933">MTDAAIEPRHTKTAETQHPIRTVERAQLLAWGKPAPLRLLAATVFEWVLILCAGGLAMYAGTILASVLAVVFIGTRQHALLILMHEFSHRQFSRTRPMLNDTLGDLLTAIPFTITIFGFRRDHTAHHRHTATDRDPNWVSCKGQDRFTFPKSAFNIAILLLKHCAGLYGFHELKTALVTSKMASQCPPSTRYRQWIFAVSLAGVLTWFHLWLAALVYWLLPLFTVLMALLYWRDVAEHFAMPNPGPGASRTVIATWWERLLIAPHGVGFHAEHHLYPAVPCFRLRQVHEALAKDEAHTRQAQITQGYFSGLIREIAAADTPRSCVRH</sequence>
<dbReference type="AlphaFoldDB" id="A0A0J6H1K2"/>
<evidence type="ECO:0000313" key="4">
    <source>
        <dbReference type="EMBL" id="SDT43717.1"/>
    </source>
</evidence>
<feature type="transmembrane region" description="Helical" evidence="1">
    <location>
        <begin position="192"/>
        <end position="209"/>
    </location>
</feature>
<dbReference type="Proteomes" id="UP000434925">
    <property type="component" value="Unassembled WGS sequence"/>
</dbReference>
<dbReference type="EMBL" id="LT629746">
    <property type="protein sequence ID" value="SDT43717.1"/>
    <property type="molecule type" value="Genomic_DNA"/>
</dbReference>
<reference evidence="4" key="1">
    <citation type="submission" date="2016-10" db="EMBL/GenBank/DDBJ databases">
        <authorList>
            <person name="de Groot N.N."/>
        </authorList>
    </citation>
    <scope>NUCLEOTIDE SEQUENCE [LARGE SCALE GENOMIC DNA]</scope>
    <source>
        <strain evidence="4">BS3782</strain>
    </source>
</reference>
<dbReference type="Pfam" id="PF00487">
    <property type="entry name" value="FA_desaturase"/>
    <property type="match status" value="1"/>
</dbReference>
<dbReference type="GO" id="GO:0046513">
    <property type="term" value="P:ceramide biosynthetic process"/>
    <property type="evidence" value="ECO:0007669"/>
    <property type="project" value="TreeGrafter"/>
</dbReference>
<dbReference type="InterPro" id="IPR005804">
    <property type="entry name" value="FA_desaturase_dom"/>
</dbReference>
<dbReference type="PANTHER" id="PTHR12879:SF8">
    <property type="entry name" value="SPHINGOLIPID DELTA(4)-DESATURASE DES1"/>
    <property type="match status" value="1"/>
</dbReference>
<name>A0A0J6H1K2_9PSED</name>
<reference evidence="5" key="2">
    <citation type="submission" date="2016-10" db="EMBL/GenBank/DDBJ databases">
        <authorList>
            <person name="Varghese N."/>
            <person name="Submissions S."/>
        </authorList>
    </citation>
    <scope>NUCLEOTIDE SEQUENCE [LARGE SCALE GENOMIC DNA]</scope>
    <source>
        <strain evidence="5">BS3782</strain>
    </source>
</reference>
<dbReference type="CDD" id="cd03510">
    <property type="entry name" value="Rhizobitoxine-FADS-like"/>
    <property type="match status" value="1"/>
</dbReference>
<gene>
    <name evidence="3" type="ORF">F7R14_03800</name>
    <name evidence="4" type="ORF">SAMN04490191_4444</name>
</gene>
<feature type="domain" description="Fatty acid desaturase" evidence="2">
    <location>
        <begin position="64"/>
        <end position="294"/>
    </location>
</feature>
<evidence type="ECO:0000313" key="3">
    <source>
        <dbReference type="EMBL" id="KAB0507004.1"/>
    </source>
</evidence>
<dbReference type="GO" id="GO:0042284">
    <property type="term" value="F:sphingolipid delta-4 desaturase activity"/>
    <property type="evidence" value="ECO:0007669"/>
    <property type="project" value="TreeGrafter"/>
</dbReference>
<proteinExistence type="predicted"/>
<dbReference type="PATRIC" id="fig|163011.3.peg.637"/>
<feature type="transmembrane region" description="Helical" evidence="1">
    <location>
        <begin position="47"/>
        <end position="74"/>
    </location>
</feature>
<keyword evidence="5" id="KW-1185">Reference proteome</keyword>
<evidence type="ECO:0000313" key="5">
    <source>
        <dbReference type="Proteomes" id="UP000182814"/>
    </source>
</evidence>
<protein>
    <submittedName>
        <fullName evidence="3 4">Fatty acid desaturase</fullName>
    </submittedName>
</protein>
<keyword evidence="1" id="KW-0472">Membrane</keyword>
<organism evidence="4 5">
    <name type="scientific">Pseudomonas lini</name>
    <dbReference type="NCBI Taxonomy" id="163011"/>
    <lineage>
        <taxon>Bacteria</taxon>
        <taxon>Pseudomonadati</taxon>
        <taxon>Pseudomonadota</taxon>
        <taxon>Gammaproteobacteria</taxon>
        <taxon>Pseudomonadales</taxon>
        <taxon>Pseudomonadaceae</taxon>
        <taxon>Pseudomonas</taxon>
    </lineage>
</organism>
<evidence type="ECO:0000313" key="6">
    <source>
        <dbReference type="Proteomes" id="UP000434925"/>
    </source>
</evidence>
<keyword evidence="1" id="KW-1133">Transmembrane helix</keyword>